<dbReference type="InterPro" id="IPR029058">
    <property type="entry name" value="AB_hydrolase_fold"/>
</dbReference>
<dbReference type="InterPro" id="IPR025890">
    <property type="entry name" value="Abhydrolase_bac"/>
</dbReference>
<gene>
    <name evidence="1" type="ORF">CHH67_05885</name>
</gene>
<name>A0A268F042_9BACL</name>
<dbReference type="AlphaFoldDB" id="A0A268F042"/>
<evidence type="ECO:0000313" key="1">
    <source>
        <dbReference type="EMBL" id="PAD78749.1"/>
    </source>
</evidence>
<dbReference type="PANTHER" id="PTHR22946">
    <property type="entry name" value="DIENELACTONE HYDROLASE DOMAIN-CONTAINING PROTEIN-RELATED"/>
    <property type="match status" value="1"/>
</dbReference>
<dbReference type="EMBL" id="NPBY01000017">
    <property type="protein sequence ID" value="PAD78749.1"/>
    <property type="molecule type" value="Genomic_DNA"/>
</dbReference>
<dbReference type="Proteomes" id="UP000215596">
    <property type="component" value="Unassembled WGS sequence"/>
</dbReference>
<keyword evidence="1" id="KW-0378">Hydrolase</keyword>
<reference evidence="1 2" key="1">
    <citation type="submission" date="2017-07" db="EMBL/GenBank/DDBJ databases">
        <title>Isolation and whole genome analysis of endospore-forming bacteria from heroin.</title>
        <authorList>
            <person name="Kalinowski J."/>
            <person name="Ahrens B."/>
            <person name="Al-Dilaimi A."/>
            <person name="Winkler A."/>
            <person name="Wibberg D."/>
            <person name="Schleenbecker U."/>
            <person name="Ruckert C."/>
            <person name="Wolfel R."/>
            <person name="Grass G."/>
        </authorList>
    </citation>
    <scope>NUCLEOTIDE SEQUENCE [LARGE SCALE GENOMIC DNA]</scope>
    <source>
        <strain evidence="1 2">7537-G1</strain>
    </source>
</reference>
<dbReference type="Gene3D" id="3.40.50.1820">
    <property type="entry name" value="alpha/beta hydrolase"/>
    <property type="match status" value="1"/>
</dbReference>
<sequence>MWAADSYLENLYHASWRRIQLKADSSDVAMRKEDLKQKLQRLLGDFETVADGEHQPRMLERVQCEGYIRERVELSAVPGLSFGAYVLIPEGGRRPLPAVVAIHGHGYGSREIVGLQADGSPSDPDKTGIHGQFAVELVKRGVMVIAPDIAGFGERRLASDLAKDPHAPNSCYSMATQLLMYGKTLTGLRVAEIRRAVEYAVSRTDADERRIGMMGFSGGGLLAYTCAVLEERIRAVVVAGYTNTFKDSIMAVRHCLCNFTPQMLQYAELPEWIGLLSPRPLFLESGADDPIFPQAGFEEAARQLRDIYKRDGAEHALHTDLFPGRHEISGRRSFDWICQTLAE</sequence>
<dbReference type="Pfam" id="PF12715">
    <property type="entry name" value="Abhydrolase_7"/>
    <property type="match status" value="1"/>
</dbReference>
<dbReference type="InterPro" id="IPR050261">
    <property type="entry name" value="FrsA_esterase"/>
</dbReference>
<dbReference type="GO" id="GO:0016787">
    <property type="term" value="F:hydrolase activity"/>
    <property type="evidence" value="ECO:0007669"/>
    <property type="project" value="UniProtKB-KW"/>
</dbReference>
<accession>A0A268F042</accession>
<comment type="caution">
    <text evidence="1">The sequence shown here is derived from an EMBL/GenBank/DDBJ whole genome shotgun (WGS) entry which is preliminary data.</text>
</comment>
<dbReference type="SUPFAM" id="SSF53474">
    <property type="entry name" value="alpha/beta-Hydrolases"/>
    <property type="match status" value="1"/>
</dbReference>
<proteinExistence type="predicted"/>
<organism evidence="1 2">
    <name type="scientific">Paenibacillus campinasensis</name>
    <dbReference type="NCBI Taxonomy" id="66347"/>
    <lineage>
        <taxon>Bacteria</taxon>
        <taxon>Bacillati</taxon>
        <taxon>Bacillota</taxon>
        <taxon>Bacilli</taxon>
        <taxon>Bacillales</taxon>
        <taxon>Paenibacillaceae</taxon>
        <taxon>Paenibacillus</taxon>
    </lineage>
</organism>
<dbReference type="OrthoDB" id="8183145at2"/>
<evidence type="ECO:0000313" key="2">
    <source>
        <dbReference type="Proteomes" id="UP000215596"/>
    </source>
</evidence>
<protein>
    <submittedName>
        <fullName evidence="1">Dienelactone hydrolase</fullName>
    </submittedName>
</protein>
<dbReference type="PANTHER" id="PTHR22946:SF8">
    <property type="entry name" value="ACETYL XYLAN ESTERASE DOMAIN-CONTAINING PROTEIN"/>
    <property type="match status" value="1"/>
</dbReference>